<dbReference type="InterPro" id="IPR036873">
    <property type="entry name" value="Rhodanese-like_dom_sf"/>
</dbReference>
<evidence type="ECO:0000313" key="4">
    <source>
        <dbReference type="Proteomes" id="UP001206983"/>
    </source>
</evidence>
<dbReference type="PROSITE" id="PS50119">
    <property type="entry name" value="ZF_BBOX"/>
    <property type="match status" value="1"/>
</dbReference>
<keyword evidence="4" id="KW-1185">Reference proteome</keyword>
<dbReference type="Proteomes" id="UP001206983">
    <property type="component" value="Unassembled WGS sequence"/>
</dbReference>
<dbReference type="GO" id="GO:0008270">
    <property type="term" value="F:zinc ion binding"/>
    <property type="evidence" value="ECO:0007669"/>
    <property type="project" value="InterPro"/>
</dbReference>
<feature type="domain" description="Rhodanese" evidence="2">
    <location>
        <begin position="178"/>
        <end position="288"/>
    </location>
</feature>
<dbReference type="Gene3D" id="3.40.250.10">
    <property type="entry name" value="Rhodanese-like domain"/>
    <property type="match status" value="1"/>
</dbReference>
<reference evidence="3 4" key="1">
    <citation type="journal article" date="2011" name="Appl. Environ. Microbiol.">
        <title>Methanogenic archaea isolated from Taiwan's Chelungpu fault.</title>
        <authorList>
            <person name="Wu S.Y."/>
            <person name="Lai M.C."/>
        </authorList>
    </citation>
    <scope>NUCLEOTIDE SEQUENCE [LARGE SCALE GENOMIC DNA]</scope>
    <source>
        <strain evidence="3 4">St545Mb</strain>
    </source>
</reference>
<name>A0AAE3HBR4_9EURY</name>
<dbReference type="SUPFAM" id="SSF52821">
    <property type="entry name" value="Rhodanese/Cell cycle control phosphatase"/>
    <property type="match status" value="1"/>
</dbReference>
<dbReference type="SUPFAM" id="SSF57845">
    <property type="entry name" value="B-box zinc-binding domain"/>
    <property type="match status" value="1"/>
</dbReference>
<dbReference type="Pfam" id="PF00643">
    <property type="entry name" value="zf-B_box"/>
    <property type="match status" value="1"/>
</dbReference>
<proteinExistence type="predicted"/>
<gene>
    <name evidence="3" type="ORF">PV02_11555</name>
</gene>
<dbReference type="RefSeq" id="WP_256623610.1">
    <property type="nucleotide sequence ID" value="NZ_JTEO01000006.1"/>
</dbReference>
<dbReference type="Pfam" id="PF00581">
    <property type="entry name" value="Rhodanese"/>
    <property type="match status" value="1"/>
</dbReference>
<protein>
    <recommendedName>
        <fullName evidence="5">Rhodanese domain-containing protein</fullName>
    </recommendedName>
</protein>
<sequence>MQIVLEKIKASKQEHNLQHLNKINEGGFKNPLSSLEGDIMDSKKRSSIAIESDVKVVFDWSMEKFDSKTTSKHVQKLLEMAHDDSWSKLIEKAQKAKLVCEKHNLPYVTICVDCDKPMCPKCDVTAHIEMGHRVNRFCRKHEVGYHTVCLLCESEKWTDVINVPFIKPVGLKEKLEIDAEKLVLIDTRGDSEWYEGYLPGSKHIKWSDFRDEKSEGYNELKEIVKQNRDKQFVLISQGYPKKKKDEVKGSARGFLAAVELKTFHGVEDVVVLDGGWTAFHALYPEIVEGHKQNGKCGICAYYKRS</sequence>
<evidence type="ECO:0000259" key="2">
    <source>
        <dbReference type="PROSITE" id="PS50206"/>
    </source>
</evidence>
<feature type="domain" description="B box-type" evidence="1">
    <location>
        <begin position="95"/>
        <end position="137"/>
    </location>
</feature>
<dbReference type="InterPro" id="IPR001763">
    <property type="entry name" value="Rhodanese-like_dom"/>
</dbReference>
<dbReference type="EMBL" id="JTEO01000006">
    <property type="protein sequence ID" value="MCQ6963675.1"/>
    <property type="molecule type" value="Genomic_DNA"/>
</dbReference>
<evidence type="ECO:0008006" key="5">
    <source>
        <dbReference type="Google" id="ProtNLM"/>
    </source>
</evidence>
<dbReference type="SMART" id="SM00450">
    <property type="entry name" value="RHOD"/>
    <property type="match status" value="1"/>
</dbReference>
<evidence type="ECO:0000259" key="1">
    <source>
        <dbReference type="PROSITE" id="PS50119"/>
    </source>
</evidence>
<dbReference type="InterPro" id="IPR000315">
    <property type="entry name" value="Znf_B-box"/>
</dbReference>
<dbReference type="PROSITE" id="PS50206">
    <property type="entry name" value="RHODANESE_3"/>
    <property type="match status" value="1"/>
</dbReference>
<dbReference type="AlphaFoldDB" id="A0AAE3HBR4"/>
<evidence type="ECO:0000313" key="3">
    <source>
        <dbReference type="EMBL" id="MCQ6963675.1"/>
    </source>
</evidence>
<accession>A0AAE3HBR4</accession>
<comment type="caution">
    <text evidence="3">The sequence shown here is derived from an EMBL/GenBank/DDBJ whole genome shotgun (WGS) entry which is preliminary data.</text>
</comment>
<organism evidence="3 4">
    <name type="scientific">Methanolobus chelungpuianus</name>
    <dbReference type="NCBI Taxonomy" id="502115"/>
    <lineage>
        <taxon>Archaea</taxon>
        <taxon>Methanobacteriati</taxon>
        <taxon>Methanobacteriota</taxon>
        <taxon>Stenosarchaea group</taxon>
        <taxon>Methanomicrobia</taxon>
        <taxon>Methanosarcinales</taxon>
        <taxon>Methanosarcinaceae</taxon>
        <taxon>Methanolobus</taxon>
    </lineage>
</organism>
<dbReference type="CDD" id="cd00158">
    <property type="entry name" value="RHOD"/>
    <property type="match status" value="1"/>
</dbReference>